<feature type="compositionally biased region" description="Low complexity" evidence="1">
    <location>
        <begin position="18"/>
        <end position="29"/>
    </location>
</feature>
<evidence type="ECO:0000313" key="3">
    <source>
        <dbReference type="Proteomes" id="UP000646827"/>
    </source>
</evidence>
<sequence>METQDSRPINRQPVTMETQDTSTGSQTTTAAPEKDLSDKDILDVMLEKKNESNQVDLIVILDHFEDPLVASFNAQDDIGRASWKTVDRRLAITTTTATPADVVSSSSSLPTLKTRITEQQKDVLRERFKKFTEEHKEDFWYLESTIAQATKDETDPVSVEEKVMNFALSCHYYHPSQSLILEVTDKNWKKVFTEAELRDIENKGGPLECKDPEELKRYYLELKGVKTSTEVFKYARSIEINDPSAEHLKVWFSSELSNVARLFLKTRSFDISNMPETDQQYLPFGFFGTIFDGSDIVAKGTEVSSEANAHAINSSRQLSSITAISNRKMGRRGDTIFKYGSEELGCSEVGAARDQTKAFRDCSMKMPLVLRDMLLSATYDSSLLHAAHVIGYSIIGGSASLLDVNIPAGFITRVRKTEPLKFPHTDSNLISRLLPLMTLAYNGKKILDKTADLLDNVPQRITMSSNGTHWCLPPNFIIPSPSSSSSSSPSKRIKVTQ</sequence>
<keyword evidence="3" id="KW-1185">Reference proteome</keyword>
<evidence type="ECO:0000256" key="1">
    <source>
        <dbReference type="SAM" id="MobiDB-lite"/>
    </source>
</evidence>
<feature type="compositionally biased region" description="Polar residues" evidence="1">
    <location>
        <begin position="1"/>
        <end position="17"/>
    </location>
</feature>
<organism evidence="2 3">
    <name type="scientific">Circinella minor</name>
    <dbReference type="NCBI Taxonomy" id="1195481"/>
    <lineage>
        <taxon>Eukaryota</taxon>
        <taxon>Fungi</taxon>
        <taxon>Fungi incertae sedis</taxon>
        <taxon>Mucoromycota</taxon>
        <taxon>Mucoromycotina</taxon>
        <taxon>Mucoromycetes</taxon>
        <taxon>Mucorales</taxon>
        <taxon>Lichtheimiaceae</taxon>
        <taxon>Circinella</taxon>
    </lineage>
</organism>
<protein>
    <submittedName>
        <fullName evidence="2">Uncharacterized protein</fullName>
    </submittedName>
</protein>
<evidence type="ECO:0000313" key="2">
    <source>
        <dbReference type="EMBL" id="KAG2224773.1"/>
    </source>
</evidence>
<dbReference type="AlphaFoldDB" id="A0A8H7SB31"/>
<comment type="caution">
    <text evidence="2">The sequence shown here is derived from an EMBL/GenBank/DDBJ whole genome shotgun (WGS) entry which is preliminary data.</text>
</comment>
<feature type="region of interest" description="Disordered" evidence="1">
    <location>
        <begin position="1"/>
        <end position="36"/>
    </location>
</feature>
<dbReference type="EMBL" id="JAEPRB010000037">
    <property type="protein sequence ID" value="KAG2224773.1"/>
    <property type="molecule type" value="Genomic_DNA"/>
</dbReference>
<reference evidence="2 3" key="1">
    <citation type="submission" date="2020-12" db="EMBL/GenBank/DDBJ databases">
        <title>Metabolic potential, ecology and presence of endohyphal bacteria is reflected in genomic diversity of Mucoromycotina.</title>
        <authorList>
            <person name="Muszewska A."/>
            <person name="Okrasinska A."/>
            <person name="Steczkiewicz K."/>
            <person name="Drgas O."/>
            <person name="Orlowska M."/>
            <person name="Perlinska-Lenart U."/>
            <person name="Aleksandrzak-Piekarczyk T."/>
            <person name="Szatraj K."/>
            <person name="Zielenkiewicz U."/>
            <person name="Pilsyk S."/>
            <person name="Malc E."/>
            <person name="Mieczkowski P."/>
            <person name="Kruszewska J.S."/>
            <person name="Biernat P."/>
            <person name="Pawlowska J."/>
        </authorList>
    </citation>
    <scope>NUCLEOTIDE SEQUENCE [LARGE SCALE GENOMIC DNA]</scope>
    <source>
        <strain evidence="2 3">CBS 142.35</strain>
    </source>
</reference>
<accession>A0A8H7SB31</accession>
<name>A0A8H7SB31_9FUNG</name>
<dbReference type="Proteomes" id="UP000646827">
    <property type="component" value="Unassembled WGS sequence"/>
</dbReference>
<gene>
    <name evidence="2" type="ORF">INT45_005297</name>
</gene>
<proteinExistence type="predicted"/>
<dbReference type="OrthoDB" id="2251053at2759"/>